<dbReference type="InterPro" id="IPR023378">
    <property type="entry name" value="YheA/YmcA-like_dom_sf"/>
</dbReference>
<dbReference type="EMBL" id="CP003732">
    <property type="protein sequence ID" value="AFV11606.1"/>
    <property type="molecule type" value="Genomic_DNA"/>
</dbReference>
<dbReference type="Pfam" id="PF06133">
    <property type="entry name" value="Com_YlbF"/>
    <property type="match status" value="1"/>
</dbReference>
<dbReference type="OrthoDB" id="2112157at2"/>
<dbReference type="Gene3D" id="1.20.1500.10">
    <property type="entry name" value="YheA/YmcA-like"/>
    <property type="match status" value="1"/>
</dbReference>
<dbReference type="eggNOG" id="COG3679">
    <property type="taxonomic scope" value="Bacteria"/>
</dbReference>
<keyword evidence="2" id="KW-1185">Reference proteome</keyword>
<dbReference type="Proteomes" id="UP000000467">
    <property type="component" value="Chromosome"/>
</dbReference>
<gene>
    <name evidence="1" type="ordered locus">Tph_c13900</name>
</gene>
<reference evidence="1 2" key="1">
    <citation type="journal article" date="2012" name="BMC Genomics">
        <title>Genome-guided analysis of physiological and morphological traits of the fermentative acetate oxidizer Thermacetogenium phaeum.</title>
        <authorList>
            <person name="Oehler D."/>
            <person name="Poehlein A."/>
            <person name="Leimbach A."/>
            <person name="Muller N."/>
            <person name="Daniel R."/>
            <person name="Gottschalk G."/>
            <person name="Schink B."/>
        </authorList>
    </citation>
    <scope>NUCLEOTIDE SEQUENCE [LARGE SCALE GENOMIC DNA]</scope>
    <source>
        <strain evidence="2">ATCC BAA-254 / DSM 26808 / PB</strain>
    </source>
</reference>
<dbReference type="SUPFAM" id="SSF158622">
    <property type="entry name" value="YheA/YmcA-like"/>
    <property type="match status" value="1"/>
</dbReference>
<sequence length="123" mass="14002">MSVIEKAQELGYALRDTEEATILQAAEINLERDLESRNLISEFQQRFEMIKKAQDAGEEVSDEEWESFNQLQQKVKENKNIQAYFAAQKRFQSLLQQVNTIINKILRGESCSSGCSGDCSGCM</sequence>
<dbReference type="AlphaFoldDB" id="K4LEZ5"/>
<organism evidence="1 2">
    <name type="scientific">Thermacetogenium phaeum (strain ATCC BAA-254 / DSM 26808 / PB)</name>
    <dbReference type="NCBI Taxonomy" id="1089553"/>
    <lineage>
        <taxon>Bacteria</taxon>
        <taxon>Bacillati</taxon>
        <taxon>Bacillota</taxon>
        <taxon>Clostridia</taxon>
        <taxon>Thermoanaerobacterales</taxon>
        <taxon>Thermoanaerobacteraceae</taxon>
        <taxon>Thermacetogenium</taxon>
    </lineage>
</organism>
<evidence type="ECO:0000313" key="1">
    <source>
        <dbReference type="EMBL" id="AFV11606.1"/>
    </source>
</evidence>
<dbReference type="HOGENOM" id="CLU_140243_1_1_9"/>
<dbReference type="STRING" id="1089553.Tph_c13900"/>
<dbReference type="InterPro" id="IPR010368">
    <property type="entry name" value="Com_YlbF"/>
</dbReference>
<dbReference type="RefSeq" id="WP_015050486.1">
    <property type="nucleotide sequence ID" value="NC_018870.1"/>
</dbReference>
<dbReference type="KEGG" id="tpz:Tph_c13900"/>
<proteinExistence type="predicted"/>
<name>K4LEZ5_THEPS</name>
<accession>K4LEZ5</accession>
<protein>
    <submittedName>
        <fullName evidence="1">Uncharacterized protein</fullName>
    </submittedName>
</protein>
<evidence type="ECO:0000313" key="2">
    <source>
        <dbReference type="Proteomes" id="UP000000467"/>
    </source>
</evidence>